<dbReference type="InterPro" id="IPR024134">
    <property type="entry name" value="SOD_Cu/Zn_/chaperone"/>
</dbReference>
<dbReference type="Gene3D" id="2.60.40.200">
    <property type="entry name" value="Superoxide dismutase, copper/zinc binding domain"/>
    <property type="match status" value="1"/>
</dbReference>
<keyword evidence="4" id="KW-1185">Reference proteome</keyword>
<keyword evidence="1" id="KW-0732">Signal</keyword>
<name>A0A5N5TI98_9CRUS</name>
<dbReference type="InterPro" id="IPR036423">
    <property type="entry name" value="SOD-like_Cu/Zn_dom_sf"/>
</dbReference>
<evidence type="ECO:0000259" key="2">
    <source>
        <dbReference type="Pfam" id="PF00080"/>
    </source>
</evidence>
<gene>
    <name evidence="3" type="primary">sod-1</name>
    <name evidence="3" type="ORF">Anas_10522</name>
</gene>
<evidence type="ECO:0000256" key="1">
    <source>
        <dbReference type="SAM" id="SignalP"/>
    </source>
</evidence>
<feature type="chain" id="PRO_5024461187" evidence="1">
    <location>
        <begin position="18"/>
        <end position="198"/>
    </location>
</feature>
<organism evidence="3 4">
    <name type="scientific">Armadillidium nasatum</name>
    <dbReference type="NCBI Taxonomy" id="96803"/>
    <lineage>
        <taxon>Eukaryota</taxon>
        <taxon>Metazoa</taxon>
        <taxon>Ecdysozoa</taxon>
        <taxon>Arthropoda</taxon>
        <taxon>Crustacea</taxon>
        <taxon>Multicrustacea</taxon>
        <taxon>Malacostraca</taxon>
        <taxon>Eumalacostraca</taxon>
        <taxon>Peracarida</taxon>
        <taxon>Isopoda</taxon>
        <taxon>Oniscidea</taxon>
        <taxon>Crinocheta</taxon>
        <taxon>Armadillidiidae</taxon>
        <taxon>Armadillidium</taxon>
    </lineage>
</organism>
<evidence type="ECO:0000313" key="4">
    <source>
        <dbReference type="Proteomes" id="UP000326759"/>
    </source>
</evidence>
<accession>A0A5N5TI98</accession>
<dbReference type="InterPro" id="IPR001424">
    <property type="entry name" value="SOD_Cu_Zn_dom"/>
</dbReference>
<sequence length="198" mass="21112">NQLALVVIATVTAVTLATPTSRKFVFFQHNSIPSNLYVNAAHGPSHIKDDPDGKTEIIRLLLYPTDKKSRAPKTAKAVLNSKTVYGLVTLRQDRPPTGPTFIAGVVKGLTPGEHGIKIYEYGDIEADCLAVGNVYNPYNVEPSSMPAKREIGELGIITADVTGTAKFGISDSIVSLVGPRSVIGRAIVITSSSGKKRI</sequence>
<evidence type="ECO:0000313" key="3">
    <source>
        <dbReference type="EMBL" id="KAB7505919.1"/>
    </source>
</evidence>
<dbReference type="OrthoDB" id="2015551at2759"/>
<reference evidence="3 4" key="1">
    <citation type="journal article" date="2019" name="PLoS Biol.">
        <title>Sex chromosomes control vertical transmission of feminizing Wolbachia symbionts in an isopod.</title>
        <authorList>
            <person name="Becking T."/>
            <person name="Chebbi M.A."/>
            <person name="Giraud I."/>
            <person name="Moumen B."/>
            <person name="Laverre T."/>
            <person name="Caubet Y."/>
            <person name="Peccoud J."/>
            <person name="Gilbert C."/>
            <person name="Cordaux R."/>
        </authorList>
    </citation>
    <scope>NUCLEOTIDE SEQUENCE [LARGE SCALE GENOMIC DNA]</scope>
    <source>
        <strain evidence="3">ANa2</strain>
        <tissue evidence="3">Whole body excluding digestive tract and cuticle</tissue>
    </source>
</reference>
<dbReference type="EMBL" id="SEYY01001057">
    <property type="protein sequence ID" value="KAB7505919.1"/>
    <property type="molecule type" value="Genomic_DNA"/>
</dbReference>
<protein>
    <submittedName>
        <fullName evidence="3">Superoxide dismutase [Cu-Zn]</fullName>
    </submittedName>
</protein>
<dbReference type="SUPFAM" id="SSF49329">
    <property type="entry name" value="Cu,Zn superoxide dismutase-like"/>
    <property type="match status" value="1"/>
</dbReference>
<comment type="caution">
    <text evidence="3">The sequence shown here is derived from an EMBL/GenBank/DDBJ whole genome shotgun (WGS) entry which is preliminary data.</text>
</comment>
<dbReference type="PRINTS" id="PR00068">
    <property type="entry name" value="CUZNDISMTASE"/>
</dbReference>
<dbReference type="Proteomes" id="UP000326759">
    <property type="component" value="Unassembled WGS sequence"/>
</dbReference>
<dbReference type="GO" id="GO:0005507">
    <property type="term" value="F:copper ion binding"/>
    <property type="evidence" value="ECO:0007669"/>
    <property type="project" value="InterPro"/>
</dbReference>
<dbReference type="GO" id="GO:0006801">
    <property type="term" value="P:superoxide metabolic process"/>
    <property type="evidence" value="ECO:0007669"/>
    <property type="project" value="InterPro"/>
</dbReference>
<feature type="domain" description="Superoxide dismutase copper/zinc binding" evidence="2">
    <location>
        <begin position="84"/>
        <end position="192"/>
    </location>
</feature>
<feature type="non-terminal residue" evidence="3">
    <location>
        <position position="1"/>
    </location>
</feature>
<dbReference type="PANTHER" id="PTHR10003">
    <property type="entry name" value="SUPEROXIDE DISMUTASE CU-ZN -RELATED"/>
    <property type="match status" value="1"/>
</dbReference>
<proteinExistence type="predicted"/>
<feature type="signal peptide" evidence="1">
    <location>
        <begin position="1"/>
        <end position="17"/>
    </location>
</feature>
<dbReference type="AlphaFoldDB" id="A0A5N5TI98"/>
<dbReference type="Pfam" id="PF00080">
    <property type="entry name" value="Sod_Cu"/>
    <property type="match status" value="1"/>
</dbReference>